<dbReference type="InterPro" id="IPR001828">
    <property type="entry name" value="ANF_lig-bd_rcpt"/>
</dbReference>
<feature type="chain" id="PRO_5047279577" evidence="5">
    <location>
        <begin position="30"/>
        <end position="275"/>
    </location>
</feature>
<comment type="subcellular location">
    <subcellularLocation>
        <location evidence="1">Membrane</location>
    </subcellularLocation>
</comment>
<name>A0ABN7BAY5_9HEMI</name>
<dbReference type="InterPro" id="IPR052612">
    <property type="entry name" value="ANP_Clearance_Receptor"/>
</dbReference>
<accession>A0ABN7BAY5</accession>
<feature type="domain" description="Receptor ligand binding region" evidence="6">
    <location>
        <begin position="77"/>
        <end position="251"/>
    </location>
</feature>
<dbReference type="EMBL" id="AP028921">
    <property type="protein sequence ID" value="BET01563.1"/>
    <property type="molecule type" value="Genomic_DNA"/>
</dbReference>
<organism evidence="7 8">
    <name type="scientific">Nesidiocoris tenuis</name>
    <dbReference type="NCBI Taxonomy" id="355587"/>
    <lineage>
        <taxon>Eukaryota</taxon>
        <taxon>Metazoa</taxon>
        <taxon>Ecdysozoa</taxon>
        <taxon>Arthropoda</taxon>
        <taxon>Hexapoda</taxon>
        <taxon>Insecta</taxon>
        <taxon>Pterygota</taxon>
        <taxon>Neoptera</taxon>
        <taxon>Paraneoptera</taxon>
        <taxon>Hemiptera</taxon>
        <taxon>Heteroptera</taxon>
        <taxon>Panheteroptera</taxon>
        <taxon>Cimicomorpha</taxon>
        <taxon>Miridae</taxon>
        <taxon>Dicyphina</taxon>
        <taxon>Nesidiocoris</taxon>
    </lineage>
</organism>
<dbReference type="PANTHER" id="PTHR44755">
    <property type="entry name" value="NATRIURETIC PEPTIDE RECEPTOR 3-RELATED"/>
    <property type="match status" value="1"/>
</dbReference>
<evidence type="ECO:0000256" key="5">
    <source>
        <dbReference type="SAM" id="SignalP"/>
    </source>
</evidence>
<evidence type="ECO:0000256" key="4">
    <source>
        <dbReference type="ARBA" id="ARBA00023136"/>
    </source>
</evidence>
<keyword evidence="5" id="KW-0732">Signal</keyword>
<evidence type="ECO:0000256" key="3">
    <source>
        <dbReference type="ARBA" id="ARBA00022989"/>
    </source>
</evidence>
<sequence length="275" mass="31546">MRVSLGWLRLWPLLSFVAGSSSTLPWTSAKPDFLDLRSGQELYRPVEPDDVINATIMLPTDNSYVISAEKVSTVLRMAGRRLSQLLPGKIIQFRYFDEGCRGDKSLKTAFEAFEPKRQKWTHVVFGPTCEFSAATVGRLMKFFDVPLLTTGAMTWDFLNNKTRPSDEFYGLVRVGPIDFLHVAMFINAINDWFDWSRVMLLYERDGQKDVSGESTCKLMMESLVQSFVNRSDKVDFRASDIGRANDIRKLLMEEVGVDYSDLDWLYSDRLNLWST</sequence>
<evidence type="ECO:0000313" key="8">
    <source>
        <dbReference type="Proteomes" id="UP001307889"/>
    </source>
</evidence>
<keyword evidence="8" id="KW-1185">Reference proteome</keyword>
<dbReference type="PANTHER" id="PTHR44755:SF11">
    <property type="entry name" value="ATRIAL NATRIURETIC PEPTIDE RECEPTOR 3 ISOFORM X1"/>
    <property type="match status" value="1"/>
</dbReference>
<evidence type="ECO:0000256" key="2">
    <source>
        <dbReference type="ARBA" id="ARBA00022692"/>
    </source>
</evidence>
<protein>
    <submittedName>
        <fullName evidence="7">Guanylate cyclase</fullName>
    </submittedName>
</protein>
<keyword evidence="3" id="KW-1133">Transmembrane helix</keyword>
<dbReference type="SUPFAM" id="SSF53822">
    <property type="entry name" value="Periplasmic binding protein-like I"/>
    <property type="match status" value="1"/>
</dbReference>
<keyword evidence="4" id="KW-0472">Membrane</keyword>
<dbReference type="Proteomes" id="UP001307889">
    <property type="component" value="Chromosome 13"/>
</dbReference>
<dbReference type="Gene3D" id="3.40.50.2300">
    <property type="match status" value="1"/>
</dbReference>
<dbReference type="Pfam" id="PF01094">
    <property type="entry name" value="ANF_receptor"/>
    <property type="match status" value="1"/>
</dbReference>
<keyword evidence="2" id="KW-0812">Transmembrane</keyword>
<feature type="signal peptide" evidence="5">
    <location>
        <begin position="1"/>
        <end position="29"/>
    </location>
</feature>
<evidence type="ECO:0000259" key="6">
    <source>
        <dbReference type="Pfam" id="PF01094"/>
    </source>
</evidence>
<reference evidence="7 8" key="1">
    <citation type="submission" date="2023-09" db="EMBL/GenBank/DDBJ databases">
        <title>Nesidiocoris tenuis whole genome shotgun sequence.</title>
        <authorList>
            <person name="Shibata T."/>
            <person name="Shimoda M."/>
            <person name="Kobayashi T."/>
            <person name="Uehara T."/>
        </authorList>
    </citation>
    <scope>NUCLEOTIDE SEQUENCE [LARGE SCALE GENOMIC DNA]</scope>
    <source>
        <strain evidence="7 8">Japan</strain>
    </source>
</reference>
<evidence type="ECO:0000313" key="7">
    <source>
        <dbReference type="EMBL" id="BET01563.1"/>
    </source>
</evidence>
<dbReference type="InterPro" id="IPR028082">
    <property type="entry name" value="Peripla_BP_I"/>
</dbReference>
<evidence type="ECO:0000256" key="1">
    <source>
        <dbReference type="ARBA" id="ARBA00004370"/>
    </source>
</evidence>
<proteinExistence type="predicted"/>
<gene>
    <name evidence="7" type="ORF">NTJ_14374</name>
</gene>